<reference evidence="2 3" key="1">
    <citation type="journal article" date="2018" name="Mol. Biol. Evol.">
        <title>Broad Genomic Sampling Reveals a Smut Pathogenic Ancestry of the Fungal Clade Ustilaginomycotina.</title>
        <authorList>
            <person name="Kijpornyongpan T."/>
            <person name="Mondo S.J."/>
            <person name="Barry K."/>
            <person name="Sandor L."/>
            <person name="Lee J."/>
            <person name="Lipzen A."/>
            <person name="Pangilinan J."/>
            <person name="LaButti K."/>
            <person name="Hainaut M."/>
            <person name="Henrissat B."/>
            <person name="Grigoriev I.V."/>
            <person name="Spatafora J.W."/>
            <person name="Aime M.C."/>
        </authorList>
    </citation>
    <scope>NUCLEOTIDE SEQUENCE [LARGE SCALE GENOMIC DNA]</scope>
    <source>
        <strain evidence="2 3">MCA 4718</strain>
    </source>
</reference>
<sequence length="245" mass="27457">MRPHSRSVRRSRSRARLTQREGIRTELPVRHPAPFTPGPPHQVPVSSHRPSGGALPAQQKQHSRQFSSSTRGGALAPSGPASNPHAPIPSRRQRLEEEDDEEDDWGEGDAFNADTEYDAGHRQSRRTRQQQQRRHDYQPRQQQQHQQQYPHTQTQWVPDPHPSYPQAHLYDEPEPLPEEPQRGYSEEVWSATGDQDNAGYGLPTYDSLPPPGQTHAQYPPAPAPVDGGAALGPRRTSIQKGPLPP</sequence>
<name>A0A316U447_9BASI</name>
<evidence type="ECO:0000313" key="2">
    <source>
        <dbReference type="EMBL" id="PWN20056.1"/>
    </source>
</evidence>
<feature type="compositionally biased region" description="Acidic residues" evidence="1">
    <location>
        <begin position="96"/>
        <end position="107"/>
    </location>
</feature>
<feature type="compositionally biased region" description="Basic residues" evidence="1">
    <location>
        <begin position="1"/>
        <end position="17"/>
    </location>
</feature>
<feature type="compositionally biased region" description="Low complexity" evidence="1">
    <location>
        <begin position="139"/>
        <end position="155"/>
    </location>
</feature>
<feature type="compositionally biased region" description="Basic residues" evidence="1">
    <location>
        <begin position="122"/>
        <end position="132"/>
    </location>
</feature>
<proteinExistence type="predicted"/>
<feature type="compositionally biased region" description="Polar residues" evidence="1">
    <location>
        <begin position="58"/>
        <end position="71"/>
    </location>
</feature>
<dbReference type="GeneID" id="37014498"/>
<accession>A0A316U447</accession>
<protein>
    <submittedName>
        <fullName evidence="2">Uncharacterized protein</fullName>
    </submittedName>
</protein>
<dbReference type="Proteomes" id="UP000245942">
    <property type="component" value="Unassembled WGS sequence"/>
</dbReference>
<feature type="compositionally biased region" description="Basic and acidic residues" evidence="1">
    <location>
        <begin position="18"/>
        <end position="29"/>
    </location>
</feature>
<dbReference type="AlphaFoldDB" id="A0A316U447"/>
<evidence type="ECO:0000256" key="1">
    <source>
        <dbReference type="SAM" id="MobiDB-lite"/>
    </source>
</evidence>
<evidence type="ECO:0000313" key="3">
    <source>
        <dbReference type="Proteomes" id="UP000245942"/>
    </source>
</evidence>
<dbReference type="EMBL" id="KZ819329">
    <property type="protein sequence ID" value="PWN20056.1"/>
    <property type="molecule type" value="Genomic_DNA"/>
</dbReference>
<feature type="region of interest" description="Disordered" evidence="1">
    <location>
        <begin position="1"/>
        <end position="245"/>
    </location>
</feature>
<gene>
    <name evidence="2" type="ORF">BCV69DRAFT_283589</name>
</gene>
<feature type="compositionally biased region" description="Low complexity" evidence="1">
    <location>
        <begin position="224"/>
        <end position="233"/>
    </location>
</feature>
<organism evidence="2 3">
    <name type="scientific">Pseudomicrostroma glucosiphilum</name>
    <dbReference type="NCBI Taxonomy" id="1684307"/>
    <lineage>
        <taxon>Eukaryota</taxon>
        <taxon>Fungi</taxon>
        <taxon>Dikarya</taxon>
        <taxon>Basidiomycota</taxon>
        <taxon>Ustilaginomycotina</taxon>
        <taxon>Exobasidiomycetes</taxon>
        <taxon>Microstromatales</taxon>
        <taxon>Microstromatales incertae sedis</taxon>
        <taxon>Pseudomicrostroma</taxon>
    </lineage>
</organism>
<keyword evidence="3" id="KW-1185">Reference proteome</keyword>
<dbReference type="RefSeq" id="XP_025347216.1">
    <property type="nucleotide sequence ID" value="XM_025492764.1"/>
</dbReference>